<keyword evidence="1" id="KW-0472">Membrane</keyword>
<gene>
    <name evidence="3" type="ORF">GIB67_031280</name>
</gene>
<comment type="caution">
    <text evidence="3">The sequence shown here is derived from an EMBL/GenBank/DDBJ whole genome shotgun (WGS) entry which is preliminary data.</text>
</comment>
<dbReference type="Gene3D" id="3.30.200.20">
    <property type="entry name" value="Phosphorylase Kinase, domain 1"/>
    <property type="match status" value="1"/>
</dbReference>
<feature type="domain" description="GH18" evidence="2">
    <location>
        <begin position="1"/>
        <end position="154"/>
    </location>
</feature>
<dbReference type="GO" id="GO:0008061">
    <property type="term" value="F:chitin binding"/>
    <property type="evidence" value="ECO:0007669"/>
    <property type="project" value="TreeGrafter"/>
</dbReference>
<name>A0A7J7P5N6_9MAGN</name>
<evidence type="ECO:0000259" key="2">
    <source>
        <dbReference type="PROSITE" id="PS51910"/>
    </source>
</evidence>
<dbReference type="GO" id="GO:0005576">
    <property type="term" value="C:extracellular region"/>
    <property type="evidence" value="ECO:0007669"/>
    <property type="project" value="TreeGrafter"/>
</dbReference>
<dbReference type="PROSITE" id="PS51910">
    <property type="entry name" value="GH18_2"/>
    <property type="match status" value="1"/>
</dbReference>
<protein>
    <recommendedName>
        <fullName evidence="2">GH18 domain-containing protein</fullName>
    </recommendedName>
</protein>
<dbReference type="GO" id="GO:0006032">
    <property type="term" value="P:chitin catabolic process"/>
    <property type="evidence" value="ECO:0007669"/>
    <property type="project" value="TreeGrafter"/>
</dbReference>
<dbReference type="InterPro" id="IPR050314">
    <property type="entry name" value="Glycosyl_Hydrlase_18"/>
</dbReference>
<proteinExistence type="predicted"/>
<organism evidence="3 4">
    <name type="scientific">Kingdonia uniflora</name>
    <dbReference type="NCBI Taxonomy" id="39325"/>
    <lineage>
        <taxon>Eukaryota</taxon>
        <taxon>Viridiplantae</taxon>
        <taxon>Streptophyta</taxon>
        <taxon>Embryophyta</taxon>
        <taxon>Tracheophyta</taxon>
        <taxon>Spermatophyta</taxon>
        <taxon>Magnoliopsida</taxon>
        <taxon>Ranunculales</taxon>
        <taxon>Circaeasteraceae</taxon>
        <taxon>Kingdonia</taxon>
    </lineage>
</organism>
<dbReference type="Proteomes" id="UP000541444">
    <property type="component" value="Unassembled WGS sequence"/>
</dbReference>
<dbReference type="Gene3D" id="3.20.20.80">
    <property type="entry name" value="Glycosidases"/>
    <property type="match status" value="1"/>
</dbReference>
<accession>A0A7J7P5N6</accession>
<sequence>MKSASLHLFNLCFTKTVQLKNPSVITLLSIGGIDANSTTFSSMTNAGLLFDKCTVAANNESKNTALHDPIFGISTDVGIRSWISNGVSVNKLVLGLPYYGYTFTLIDPEDHGLAVSAKVSYAKEMDLLGYFAWHVGYDDDWVLSQITQAEILSSDQERKKRLPLWAILVIIAVVLLILLLFSIIYYLKRREQLNLTKVHIPSAFQFGVDEENSPELQVFSLDFIKFVTDSFSGANKLGVGGFGPAYKAWELWNGDEAMKFADPILDTDPV</sequence>
<keyword evidence="1" id="KW-1133">Transmembrane helix</keyword>
<evidence type="ECO:0000256" key="1">
    <source>
        <dbReference type="SAM" id="Phobius"/>
    </source>
</evidence>
<evidence type="ECO:0000313" key="4">
    <source>
        <dbReference type="Proteomes" id="UP000541444"/>
    </source>
</evidence>
<dbReference type="PANTHER" id="PTHR11177">
    <property type="entry name" value="CHITINASE"/>
    <property type="match status" value="1"/>
</dbReference>
<dbReference type="InterPro" id="IPR001223">
    <property type="entry name" value="Glyco_hydro18_cat"/>
</dbReference>
<dbReference type="AlphaFoldDB" id="A0A7J7P5N6"/>
<dbReference type="InterPro" id="IPR017853">
    <property type="entry name" value="GH"/>
</dbReference>
<feature type="transmembrane region" description="Helical" evidence="1">
    <location>
        <begin position="162"/>
        <end position="187"/>
    </location>
</feature>
<reference evidence="3 4" key="1">
    <citation type="journal article" date="2020" name="IScience">
        <title>Genome Sequencing of the Endangered Kingdonia uniflora (Circaeasteraceae, Ranunculales) Reveals Potential Mechanisms of Evolutionary Specialization.</title>
        <authorList>
            <person name="Sun Y."/>
            <person name="Deng T."/>
            <person name="Zhang A."/>
            <person name="Moore M.J."/>
            <person name="Landis J.B."/>
            <person name="Lin N."/>
            <person name="Zhang H."/>
            <person name="Zhang X."/>
            <person name="Huang J."/>
            <person name="Zhang X."/>
            <person name="Sun H."/>
            <person name="Wang H."/>
        </authorList>
    </citation>
    <scope>NUCLEOTIDE SEQUENCE [LARGE SCALE GENOMIC DNA]</scope>
    <source>
        <strain evidence="3">TB1705</strain>
        <tissue evidence="3">Leaf</tissue>
    </source>
</reference>
<dbReference type="GO" id="GO:0005975">
    <property type="term" value="P:carbohydrate metabolic process"/>
    <property type="evidence" value="ECO:0007669"/>
    <property type="project" value="InterPro"/>
</dbReference>
<evidence type="ECO:0000313" key="3">
    <source>
        <dbReference type="EMBL" id="KAF6174756.1"/>
    </source>
</evidence>
<dbReference type="SUPFAM" id="SSF51445">
    <property type="entry name" value="(Trans)glycosidases"/>
    <property type="match status" value="1"/>
</dbReference>
<dbReference type="OrthoDB" id="73875at2759"/>
<keyword evidence="4" id="KW-1185">Reference proteome</keyword>
<dbReference type="EMBL" id="JACGCM010000243">
    <property type="protein sequence ID" value="KAF6174756.1"/>
    <property type="molecule type" value="Genomic_DNA"/>
</dbReference>
<dbReference type="GO" id="GO:0004568">
    <property type="term" value="F:chitinase activity"/>
    <property type="evidence" value="ECO:0007669"/>
    <property type="project" value="TreeGrafter"/>
</dbReference>
<dbReference type="PANTHER" id="PTHR11177:SF317">
    <property type="entry name" value="CHITINASE 12-RELATED"/>
    <property type="match status" value="1"/>
</dbReference>
<keyword evidence="1" id="KW-0812">Transmembrane</keyword>